<reference evidence="2" key="2">
    <citation type="submission" date="2010-07" db="EMBL/GenBank/DDBJ databases">
        <authorList>
            <consortium name="The Broad Institute Genome Sequencing Platform"/>
            <consortium name="Broad Institute Genome Sequencing Center for Infectious Disease"/>
            <person name="Ma L.-J."/>
            <person name="Dead R."/>
            <person name="Young S."/>
            <person name="Zeng Q."/>
            <person name="Koehrsen M."/>
            <person name="Alvarado L."/>
            <person name="Berlin A."/>
            <person name="Chapman S.B."/>
            <person name="Chen Z."/>
            <person name="Freedman E."/>
            <person name="Gellesch M."/>
            <person name="Goldberg J."/>
            <person name="Griggs A."/>
            <person name="Gujja S."/>
            <person name="Heilman E.R."/>
            <person name="Heiman D."/>
            <person name="Hepburn T."/>
            <person name="Howarth C."/>
            <person name="Jen D."/>
            <person name="Larson L."/>
            <person name="Mehta T."/>
            <person name="Neiman D."/>
            <person name="Pearson M."/>
            <person name="Roberts A."/>
            <person name="Saif S."/>
            <person name="Shea T."/>
            <person name="Shenoy N."/>
            <person name="Sisk P."/>
            <person name="Stolte C."/>
            <person name="Sykes S."/>
            <person name="Walk T."/>
            <person name="White J."/>
            <person name="Yandava C."/>
            <person name="Haas B."/>
            <person name="Nusbaum C."/>
            <person name="Birren B."/>
        </authorList>
    </citation>
    <scope>NUCLEOTIDE SEQUENCE</scope>
    <source>
        <strain evidence="2">R3-111a-1</strain>
    </source>
</reference>
<keyword evidence="1" id="KW-0812">Transmembrane</keyword>
<evidence type="ECO:0000313" key="4">
    <source>
        <dbReference type="Proteomes" id="UP000006039"/>
    </source>
</evidence>
<dbReference type="GeneID" id="20345269"/>
<feature type="transmembrane region" description="Helical" evidence="1">
    <location>
        <begin position="47"/>
        <end position="65"/>
    </location>
</feature>
<keyword evidence="1" id="KW-1133">Transmembrane helix</keyword>
<name>J3NU56_GAET3</name>
<accession>J3NU56</accession>
<feature type="transmembrane region" description="Helical" evidence="1">
    <location>
        <begin position="20"/>
        <end position="41"/>
    </location>
</feature>
<dbReference type="EMBL" id="GL385396">
    <property type="protein sequence ID" value="EJT79727.1"/>
    <property type="molecule type" value="Genomic_DNA"/>
</dbReference>
<dbReference type="HOGENOM" id="CLU_2483489_0_0_1"/>
<gene>
    <name evidence="3" type="primary">20345269</name>
    <name evidence="2" type="ORF">GGTG_04811</name>
</gene>
<reference evidence="3" key="4">
    <citation type="journal article" date="2015" name="G3 (Bethesda)">
        <title>Genome sequences of three phytopathogenic species of the Magnaporthaceae family of fungi.</title>
        <authorList>
            <person name="Okagaki L.H."/>
            <person name="Nunes C.C."/>
            <person name="Sailsbery J."/>
            <person name="Clay B."/>
            <person name="Brown D."/>
            <person name="John T."/>
            <person name="Oh Y."/>
            <person name="Young N."/>
            <person name="Fitzgerald M."/>
            <person name="Haas B.J."/>
            <person name="Zeng Q."/>
            <person name="Young S."/>
            <person name="Adiconis X."/>
            <person name="Fan L."/>
            <person name="Levin J.Z."/>
            <person name="Mitchell T.K."/>
            <person name="Okubara P.A."/>
            <person name="Farman M.L."/>
            <person name="Kohn L.M."/>
            <person name="Birren B."/>
            <person name="Ma L.-J."/>
            <person name="Dean R.A."/>
        </authorList>
    </citation>
    <scope>NUCLEOTIDE SEQUENCE</scope>
    <source>
        <strain evidence="3">R3-111a-1</strain>
    </source>
</reference>
<dbReference type="Proteomes" id="UP000006039">
    <property type="component" value="Unassembled WGS sequence"/>
</dbReference>
<dbReference type="VEuPathDB" id="FungiDB:GGTG_04811"/>
<dbReference type="EnsemblFungi" id="EJT79727">
    <property type="protein sequence ID" value="EJT79727"/>
    <property type="gene ID" value="GGTG_04811"/>
</dbReference>
<evidence type="ECO:0000313" key="3">
    <source>
        <dbReference type="EnsemblFungi" id="EJT79727"/>
    </source>
</evidence>
<keyword evidence="1" id="KW-0472">Membrane</keyword>
<organism evidence="2">
    <name type="scientific">Gaeumannomyces tritici (strain R3-111a-1)</name>
    <name type="common">Wheat and barley take-all root rot fungus</name>
    <name type="synonym">Gaeumannomyces graminis var. tritici</name>
    <dbReference type="NCBI Taxonomy" id="644352"/>
    <lineage>
        <taxon>Eukaryota</taxon>
        <taxon>Fungi</taxon>
        <taxon>Dikarya</taxon>
        <taxon>Ascomycota</taxon>
        <taxon>Pezizomycotina</taxon>
        <taxon>Sordariomycetes</taxon>
        <taxon>Sordariomycetidae</taxon>
        <taxon>Magnaporthales</taxon>
        <taxon>Magnaporthaceae</taxon>
        <taxon>Gaeumannomyces</taxon>
    </lineage>
</organism>
<evidence type="ECO:0000313" key="2">
    <source>
        <dbReference type="EMBL" id="EJT79727.1"/>
    </source>
</evidence>
<dbReference type="RefSeq" id="XP_009220872.1">
    <property type="nucleotide sequence ID" value="XM_009222608.1"/>
</dbReference>
<evidence type="ECO:0000256" key="1">
    <source>
        <dbReference type="SAM" id="Phobius"/>
    </source>
</evidence>
<reference evidence="2" key="3">
    <citation type="submission" date="2010-09" db="EMBL/GenBank/DDBJ databases">
        <title>Annotation of Gaeumannomyces graminis var. tritici R3-111a-1.</title>
        <authorList>
            <consortium name="The Broad Institute Genome Sequencing Platform"/>
            <person name="Ma L.-J."/>
            <person name="Dead R."/>
            <person name="Young S.K."/>
            <person name="Zeng Q."/>
            <person name="Gargeya S."/>
            <person name="Fitzgerald M."/>
            <person name="Haas B."/>
            <person name="Abouelleil A."/>
            <person name="Alvarado L."/>
            <person name="Arachchi H.M."/>
            <person name="Berlin A."/>
            <person name="Brown A."/>
            <person name="Chapman S.B."/>
            <person name="Chen Z."/>
            <person name="Dunbar C."/>
            <person name="Freedman E."/>
            <person name="Gearin G."/>
            <person name="Gellesch M."/>
            <person name="Goldberg J."/>
            <person name="Griggs A."/>
            <person name="Gujja S."/>
            <person name="Heiman D."/>
            <person name="Howarth C."/>
            <person name="Larson L."/>
            <person name="Lui A."/>
            <person name="MacDonald P.J.P."/>
            <person name="Mehta T."/>
            <person name="Montmayeur A."/>
            <person name="Murphy C."/>
            <person name="Neiman D."/>
            <person name="Pearson M."/>
            <person name="Priest M."/>
            <person name="Roberts A."/>
            <person name="Saif S."/>
            <person name="Shea T."/>
            <person name="Shenoy N."/>
            <person name="Sisk P."/>
            <person name="Stolte C."/>
            <person name="Sykes S."/>
            <person name="Yandava C."/>
            <person name="Wortman J."/>
            <person name="Nusbaum C."/>
            <person name="Birren B."/>
        </authorList>
    </citation>
    <scope>NUCLEOTIDE SEQUENCE</scope>
    <source>
        <strain evidence="2">R3-111a-1</strain>
    </source>
</reference>
<proteinExistence type="predicted"/>
<keyword evidence="4" id="KW-1185">Reference proteome</keyword>
<reference evidence="3" key="5">
    <citation type="submission" date="2018-04" db="UniProtKB">
        <authorList>
            <consortium name="EnsemblFungi"/>
        </authorList>
    </citation>
    <scope>IDENTIFICATION</scope>
    <source>
        <strain evidence="3">R3-111a-1</strain>
    </source>
</reference>
<sequence>MDAQFPLIRKRRFYLKKNAFIVNANGLTLTFAIAFAVIAVTKTPVNLLTFLFYFLTKIICILKICRKTIKVLKLYYLLLTQYKRFVQ</sequence>
<reference evidence="4" key="1">
    <citation type="submission" date="2010-07" db="EMBL/GenBank/DDBJ databases">
        <title>The genome sequence of Gaeumannomyces graminis var. tritici strain R3-111a-1.</title>
        <authorList>
            <consortium name="The Broad Institute Genome Sequencing Platform"/>
            <person name="Ma L.-J."/>
            <person name="Dead R."/>
            <person name="Young S."/>
            <person name="Zeng Q."/>
            <person name="Koehrsen M."/>
            <person name="Alvarado L."/>
            <person name="Berlin A."/>
            <person name="Chapman S.B."/>
            <person name="Chen Z."/>
            <person name="Freedman E."/>
            <person name="Gellesch M."/>
            <person name="Goldberg J."/>
            <person name="Griggs A."/>
            <person name="Gujja S."/>
            <person name="Heilman E.R."/>
            <person name="Heiman D."/>
            <person name="Hepburn T."/>
            <person name="Howarth C."/>
            <person name="Jen D."/>
            <person name="Larson L."/>
            <person name="Mehta T."/>
            <person name="Neiman D."/>
            <person name="Pearson M."/>
            <person name="Roberts A."/>
            <person name="Saif S."/>
            <person name="Shea T."/>
            <person name="Shenoy N."/>
            <person name="Sisk P."/>
            <person name="Stolte C."/>
            <person name="Sykes S."/>
            <person name="Walk T."/>
            <person name="White J."/>
            <person name="Yandava C."/>
            <person name="Haas B."/>
            <person name="Nusbaum C."/>
            <person name="Birren B."/>
        </authorList>
    </citation>
    <scope>NUCLEOTIDE SEQUENCE [LARGE SCALE GENOMIC DNA]</scope>
    <source>
        <strain evidence="4">R3-111a-1</strain>
    </source>
</reference>
<protein>
    <submittedName>
        <fullName evidence="2 3">Uncharacterized protein</fullName>
    </submittedName>
</protein>
<dbReference type="AlphaFoldDB" id="J3NU56"/>